<organism evidence="1 2">
    <name type="scientific">Coemansia pectinata</name>
    <dbReference type="NCBI Taxonomy" id="1052879"/>
    <lineage>
        <taxon>Eukaryota</taxon>
        <taxon>Fungi</taxon>
        <taxon>Fungi incertae sedis</taxon>
        <taxon>Zoopagomycota</taxon>
        <taxon>Kickxellomycotina</taxon>
        <taxon>Kickxellomycetes</taxon>
        <taxon>Kickxellales</taxon>
        <taxon>Kickxellaceae</taxon>
        <taxon>Coemansia</taxon>
    </lineage>
</organism>
<proteinExistence type="predicted"/>
<reference evidence="1" key="1">
    <citation type="submission" date="2022-07" db="EMBL/GenBank/DDBJ databases">
        <title>Phylogenomic reconstructions and comparative analyses of Kickxellomycotina fungi.</title>
        <authorList>
            <person name="Reynolds N.K."/>
            <person name="Stajich J.E."/>
            <person name="Barry K."/>
            <person name="Grigoriev I.V."/>
            <person name="Crous P."/>
            <person name="Smith M.E."/>
        </authorList>
    </citation>
    <scope>NUCLEOTIDE SEQUENCE</scope>
    <source>
        <strain evidence="1">BCRC 34297</strain>
    </source>
</reference>
<evidence type="ECO:0000313" key="2">
    <source>
        <dbReference type="Proteomes" id="UP001140011"/>
    </source>
</evidence>
<sequence length="559" mass="62257">MHSLSPLQILPLHVTQRTVHHIVESSRVTSSGIIANSKEYRTLLRPLLWVCSNFRAIAYPLYFCHARLELASACNGASDMKYLQLDSLGLGYPTHHLAKEIVIDVDERTVYSGKALDILSQKPYNGCAFPRARTLTFAIVSDDDDEDEDDTTSLAVAAVNINAFVQRVKRMAPVVTKIGVRPSGFARPYYITGHHFSSLVSQLFQLASSIDYHSFFDSHVPVELQLDGIRNLSHIRYTFEFSVDQPIQLARLNALTLQSLTIESETDIDVSGLIRDTDGNYVTYPCLFSLKLWDQVAPAAPRRLAFRGAVPFPSLRTLRMWLSHSFEDDTFFKGNAMTLECLDIRLSDSIINVLCRHKVFTPGSHPSLRHVGVEFLDGIQPDSFATIADAIEFELSIGPGATVRDIASIPSSNEIAPVISSLGNYTCIQVLTLRHLSPELWDVIALIKSLPVLSDLHTMSPSIGAMPAGTTLDNLPSFMLSTFAPMGERFRCWHLSIYSGGPFIVEVQCVLLLALVCPNYAAAAPGLHKPFMELMEKTIALDMFKQYAPWLRHLLSYRL</sequence>
<comment type="caution">
    <text evidence="1">The sequence shown here is derived from an EMBL/GenBank/DDBJ whole genome shotgun (WGS) entry which is preliminary data.</text>
</comment>
<name>A0A9W8GVP5_9FUNG</name>
<evidence type="ECO:0000313" key="1">
    <source>
        <dbReference type="EMBL" id="KAJ2751496.1"/>
    </source>
</evidence>
<dbReference type="EMBL" id="JANBUH010000393">
    <property type="protein sequence ID" value="KAJ2751496.1"/>
    <property type="molecule type" value="Genomic_DNA"/>
</dbReference>
<dbReference type="AlphaFoldDB" id="A0A9W8GVP5"/>
<protein>
    <submittedName>
        <fullName evidence="1">Uncharacterized protein</fullName>
    </submittedName>
</protein>
<dbReference type="OrthoDB" id="5541385at2759"/>
<gene>
    <name evidence="1" type="ORF">GGI19_004447</name>
</gene>
<dbReference type="Proteomes" id="UP001140011">
    <property type="component" value="Unassembled WGS sequence"/>
</dbReference>
<keyword evidence="2" id="KW-1185">Reference proteome</keyword>
<accession>A0A9W8GVP5</accession>